<evidence type="ECO:0000259" key="1">
    <source>
        <dbReference type="Pfam" id="PF17906"/>
    </source>
</evidence>
<feature type="domain" description="Mos1 transposase HTH" evidence="1">
    <location>
        <begin position="5"/>
        <end position="53"/>
    </location>
</feature>
<organism evidence="2 3">
    <name type="scientific">Eumeta variegata</name>
    <name type="common">Bagworm moth</name>
    <name type="synonym">Eumeta japonica</name>
    <dbReference type="NCBI Taxonomy" id="151549"/>
    <lineage>
        <taxon>Eukaryota</taxon>
        <taxon>Metazoa</taxon>
        <taxon>Ecdysozoa</taxon>
        <taxon>Arthropoda</taxon>
        <taxon>Hexapoda</taxon>
        <taxon>Insecta</taxon>
        <taxon>Pterygota</taxon>
        <taxon>Neoptera</taxon>
        <taxon>Endopterygota</taxon>
        <taxon>Lepidoptera</taxon>
        <taxon>Glossata</taxon>
        <taxon>Ditrysia</taxon>
        <taxon>Tineoidea</taxon>
        <taxon>Psychidae</taxon>
        <taxon>Oiketicinae</taxon>
        <taxon>Eumeta</taxon>
    </lineage>
</organism>
<keyword evidence="3" id="KW-1185">Reference proteome</keyword>
<evidence type="ECO:0000313" key="2">
    <source>
        <dbReference type="EMBL" id="GBP12972.1"/>
    </source>
</evidence>
<name>A0A4C1TES8_EUMVA</name>
<reference evidence="2 3" key="1">
    <citation type="journal article" date="2019" name="Commun. Biol.">
        <title>The bagworm genome reveals a unique fibroin gene that provides high tensile strength.</title>
        <authorList>
            <person name="Kono N."/>
            <person name="Nakamura H."/>
            <person name="Ohtoshi R."/>
            <person name="Tomita M."/>
            <person name="Numata K."/>
            <person name="Arakawa K."/>
        </authorList>
    </citation>
    <scope>NUCLEOTIDE SEQUENCE [LARGE SCALE GENOMIC DNA]</scope>
</reference>
<proteinExistence type="predicted"/>
<dbReference type="AlphaFoldDB" id="A0A4C1TES8"/>
<dbReference type="InterPro" id="IPR041426">
    <property type="entry name" value="Mos1_HTH"/>
</dbReference>
<accession>A0A4C1TES8</accession>
<comment type="caution">
    <text evidence="2">The sequence shown here is derived from an EMBL/GenBank/DDBJ whole genome shotgun (WGS) entry which is preliminary data.</text>
</comment>
<sequence length="96" mass="11547">MDLIRKNLRSMIFYDFECSLTVQQNLAYLRTTFDDKVPCKKTTYNWFSEFKRGRVNLGHEFRDGSPPIDVNNKKINAVRRMIETQRHMIYHEIQTS</sequence>
<dbReference type="EMBL" id="BGZK01000054">
    <property type="protein sequence ID" value="GBP12972.1"/>
    <property type="molecule type" value="Genomic_DNA"/>
</dbReference>
<dbReference type="Proteomes" id="UP000299102">
    <property type="component" value="Unassembled WGS sequence"/>
</dbReference>
<dbReference type="Pfam" id="PF17906">
    <property type="entry name" value="HTH_48"/>
    <property type="match status" value="1"/>
</dbReference>
<evidence type="ECO:0000313" key="3">
    <source>
        <dbReference type="Proteomes" id="UP000299102"/>
    </source>
</evidence>
<dbReference type="OrthoDB" id="10017160at2759"/>
<protein>
    <recommendedName>
        <fullName evidence="1">Mos1 transposase HTH domain-containing protein</fullName>
    </recommendedName>
</protein>
<gene>
    <name evidence="2" type="ORF">EVAR_79310_1</name>
</gene>